<dbReference type="InterPro" id="IPR018201">
    <property type="entry name" value="Ketoacyl_synth_AS"/>
</dbReference>
<dbReference type="PROSITE" id="PS50075">
    <property type="entry name" value="CARRIER"/>
    <property type="match status" value="1"/>
</dbReference>
<feature type="domain" description="Ketosynthase family 3 (KS3)" evidence="8">
    <location>
        <begin position="4"/>
        <end position="434"/>
    </location>
</feature>
<dbReference type="Gene3D" id="3.40.366.10">
    <property type="entry name" value="Malonyl-Coenzyme A Acyl Carrier Protein, domain 2"/>
    <property type="match status" value="1"/>
</dbReference>
<keyword evidence="4" id="KW-0012">Acyltransferase</keyword>
<dbReference type="InterPro" id="IPR020806">
    <property type="entry name" value="PKS_PP-bd"/>
</dbReference>
<comment type="caution">
    <text evidence="10">The sequence shown here is derived from an EMBL/GenBank/DDBJ whole genome shotgun (WGS) entry which is preliminary data.</text>
</comment>
<dbReference type="Gene3D" id="3.30.70.3290">
    <property type="match status" value="1"/>
</dbReference>
<gene>
    <name evidence="10" type="ORF">ACFOY2_50960</name>
</gene>
<dbReference type="InterPro" id="IPR049900">
    <property type="entry name" value="PKS_mFAS_DH"/>
</dbReference>
<dbReference type="RefSeq" id="WP_379535424.1">
    <property type="nucleotide sequence ID" value="NZ_JBHSBI010000047.1"/>
</dbReference>
<dbReference type="InterPro" id="IPR020807">
    <property type="entry name" value="PKS_DH"/>
</dbReference>
<feature type="region of interest" description="Disordered" evidence="6">
    <location>
        <begin position="1678"/>
        <end position="1725"/>
    </location>
</feature>
<sequence length="1805" mass="192647">MAQAEPIAIVGMAGRFPGADNIEEFWGNLVAGRDCLTELSDEELLRYHEDPELIGRPDYVRRRPIIPDADAIDADLFELTPREAELRDPQYRLMLETAHSVLEHAGYDPADYQGRIGLFAATNINRYRYDYIERDEDLVESVGYTAIDVATSPDYLSTFISYKLNLRGPSATVLTACSSSLTAVHMACTAIRAGDCEMVIAGGVDIEFPYHRGYMPMAGGLAAHDGIVRSFDVDATGTNFGDGVGAVLLKPLSAALRDDDTVYAVILGSAINNDGSRKVGFTAPSIAGQSECVRDALAASGITPGDIGYVEAHGTATKVGDPIELTALIEAYQTAAPEPLPTQYCGLGSVKSNIGHLGQAAGIAGLIKASLVLSRRLIPPSINVSTPTPETDWEDSPFYLNTRLREWPDDGRPRRAGVSSFGIGGTNAHIVLQEAPPAEPEPETDKGTERVQPREILTWSARTDTAETALRERLAGHFERLDAGRFADTAHTLRVGRTRLPVRGALLAAGPADAAAGLRDPARVRTWDGVIRDTVFAFPGQGAQRPGMFRHLYETEPMFRQGCDAAFEVLEPLLERDLRALWLSADDPAELAETEVAQPLLYVGEYTLAHCLMQWGVTPVTLVGHSLGELVAAAVAGVFDFETGLRAVAARARCIQRMPRGSMLAVSADTEAVAGLLPHDVTLAAVNAPAQIVLAGPDDVIADLAQKLAAQEIGTRILNTSHAFHSSAMAEAAEEFEAVLSTMTLREPTTRVISADTGTELGTGEATSAAFWARQLVRPVDFDAAARAVFAEGPANMVEIGPGATLAAVLRGRSDFRSSVSRLLPVTGRGDDEGVLEQTLAQLWVDGVPVTYWRQDARRHRRVAAPGYPYQRRRAWIDRKPVTEGVQGEASPMAPRQTPADDPAQVPSDPAVQAGQARRWRFAELHWVRQVPPQPASWVTDRGVAVLLAPGDESAARAAQAALQLGGYRTRRVTDRRDPGASGSTMIDPTVAEDWLSALDRPEGEVVLAHAAMLGPVDQLDTDDLEHQVARVLDAVRGMLKAAAAFQRRHRVPTRVLVLARGMVDVTGGEPVNPVRAAVIGLIRSAAQELPAIRCQLVDVSAKASERTLGEVIVGGEPPLAAVRGAACWVPRLVSGSPARTESRLRRRGTYVITGGLGGLGLVVARAMAETGLRPNLVLLGRTPPSRLQNRDDVAAALAAITDSGAEVQVHECDVADVAALGAVVDAAQKRFGRIDGVVHAAGTPGGGLVERRSGAELREVLRPKAGGVLAIEEVFADRAPLDFLVSFSSVAGLTGMYGSADYAAANAFLDAHSTGRHSDERFTVSVQWPGWAEVGMLARSPEGRAVHGGLLTNPADGPAPVLEVVRRPGHDWEFDDHLFQGAPVLPGTSLLQLAVLGAQSVNERAWPVEIRDLAFLAPLVGDGPRRVEVHLRPSPGGHRVVVRSRPEQGQGPWTEHATGLVVGVQPVEAEGLDRIRGRLTEPVDIRLAKWITFGPRWPSLSEGRAAEGERLARLVLPERFHDDLAAHPVHPALVDAAGGVLHTLPPGRAYAPFLYRRVVVLGPLTGDVHVHGRAAAGAQAAGAFDFHIYDSRTGALLFYAESFTIREVKDGAFAAPGRGEEAADPPTALLTPQEAADPPTGLLTPQEGATAFLELLRQDRSPVVLVDLVDAPVEAPGLPPAGGPMAVPRAGAAPVGDQRHPDASRPQAPEAERPDEERADQREEPIERVLRGLWAAALGLEKIGGQEDFFELGGNSLTAVQLIARINARFGTQLGAGALFEFSTLDALALELAQLVEPEGRDGA</sequence>
<dbReference type="InterPro" id="IPR016036">
    <property type="entry name" value="Malonyl_transacylase_ACP-bd"/>
</dbReference>
<name>A0ABV8GRN4_9ACTN</name>
<dbReference type="Pfam" id="PF00698">
    <property type="entry name" value="Acyl_transf_1"/>
    <property type="match status" value="1"/>
</dbReference>
<dbReference type="SMART" id="SM00825">
    <property type="entry name" value="PKS_KS"/>
    <property type="match status" value="1"/>
</dbReference>
<dbReference type="Pfam" id="PF02801">
    <property type="entry name" value="Ketoacyl-synt_C"/>
    <property type="match status" value="1"/>
</dbReference>
<protein>
    <submittedName>
        <fullName evidence="10">SDR family NAD(P)-dependent oxidoreductase</fullName>
    </submittedName>
</protein>
<keyword evidence="3" id="KW-0808">Transferase</keyword>
<feature type="domain" description="Carrier" evidence="7">
    <location>
        <begin position="1722"/>
        <end position="1797"/>
    </location>
</feature>
<dbReference type="Pfam" id="PF14765">
    <property type="entry name" value="PS-DH"/>
    <property type="match status" value="1"/>
</dbReference>
<feature type="domain" description="PKS/mFAS DH" evidence="9">
    <location>
        <begin position="1348"/>
        <end position="1615"/>
    </location>
</feature>
<dbReference type="InterPro" id="IPR036736">
    <property type="entry name" value="ACP-like_sf"/>
</dbReference>
<dbReference type="PROSITE" id="PS00606">
    <property type="entry name" value="KS3_1"/>
    <property type="match status" value="1"/>
</dbReference>
<dbReference type="CDD" id="cd08953">
    <property type="entry name" value="KR_2_SDR_x"/>
    <property type="match status" value="1"/>
</dbReference>
<dbReference type="Pfam" id="PF16197">
    <property type="entry name" value="KAsynt_C_assoc"/>
    <property type="match status" value="1"/>
</dbReference>
<dbReference type="InterPro" id="IPR036291">
    <property type="entry name" value="NAD(P)-bd_dom_sf"/>
</dbReference>
<dbReference type="SUPFAM" id="SSF53901">
    <property type="entry name" value="Thiolase-like"/>
    <property type="match status" value="1"/>
</dbReference>
<evidence type="ECO:0000256" key="4">
    <source>
        <dbReference type="ARBA" id="ARBA00023315"/>
    </source>
</evidence>
<dbReference type="SMART" id="SM00823">
    <property type="entry name" value="PKS_PP"/>
    <property type="match status" value="1"/>
</dbReference>
<dbReference type="InterPro" id="IPR016035">
    <property type="entry name" value="Acyl_Trfase/lysoPLipase"/>
</dbReference>
<dbReference type="SMART" id="SM01294">
    <property type="entry name" value="PKS_PP_betabranch"/>
    <property type="match status" value="1"/>
</dbReference>
<dbReference type="InterPro" id="IPR050091">
    <property type="entry name" value="PKS_NRPS_Biosynth_Enz"/>
</dbReference>
<dbReference type="PANTHER" id="PTHR43775:SF51">
    <property type="entry name" value="INACTIVE PHENOLPHTHIOCEROL SYNTHESIS POLYKETIDE SYNTHASE TYPE I PKS1-RELATED"/>
    <property type="match status" value="1"/>
</dbReference>
<dbReference type="SUPFAM" id="SSF52151">
    <property type="entry name" value="FabD/lysophospholipase-like"/>
    <property type="match status" value="1"/>
</dbReference>
<dbReference type="SMART" id="SM00827">
    <property type="entry name" value="PKS_AT"/>
    <property type="match status" value="1"/>
</dbReference>
<feature type="region of interest" description="N-terminal hotdog fold" evidence="5">
    <location>
        <begin position="1348"/>
        <end position="1469"/>
    </location>
</feature>
<dbReference type="InterPro" id="IPR016039">
    <property type="entry name" value="Thiolase-like"/>
</dbReference>
<evidence type="ECO:0000259" key="8">
    <source>
        <dbReference type="PROSITE" id="PS52004"/>
    </source>
</evidence>
<evidence type="ECO:0000256" key="1">
    <source>
        <dbReference type="ARBA" id="ARBA00022450"/>
    </source>
</evidence>
<evidence type="ECO:0000256" key="6">
    <source>
        <dbReference type="SAM" id="MobiDB-lite"/>
    </source>
</evidence>
<evidence type="ECO:0000313" key="10">
    <source>
        <dbReference type="EMBL" id="MFC4015611.1"/>
    </source>
</evidence>
<keyword evidence="2" id="KW-0597">Phosphoprotein</keyword>
<dbReference type="InterPro" id="IPR014043">
    <property type="entry name" value="Acyl_transferase_dom"/>
</dbReference>
<keyword evidence="1" id="KW-0596">Phosphopantetheine</keyword>
<dbReference type="Gene3D" id="1.10.1200.10">
    <property type="entry name" value="ACP-like"/>
    <property type="match status" value="1"/>
</dbReference>
<evidence type="ECO:0000256" key="3">
    <source>
        <dbReference type="ARBA" id="ARBA00022679"/>
    </source>
</evidence>
<evidence type="ECO:0000256" key="2">
    <source>
        <dbReference type="ARBA" id="ARBA00022553"/>
    </source>
</evidence>
<dbReference type="Proteomes" id="UP001595851">
    <property type="component" value="Unassembled WGS sequence"/>
</dbReference>
<evidence type="ECO:0000259" key="7">
    <source>
        <dbReference type="PROSITE" id="PS50075"/>
    </source>
</evidence>
<dbReference type="EMBL" id="JBHSBI010000047">
    <property type="protein sequence ID" value="MFC4015611.1"/>
    <property type="molecule type" value="Genomic_DNA"/>
</dbReference>
<dbReference type="Gene3D" id="3.10.129.110">
    <property type="entry name" value="Polyketide synthase dehydratase"/>
    <property type="match status" value="1"/>
</dbReference>
<dbReference type="InterPro" id="IPR042104">
    <property type="entry name" value="PKS_dehydratase_sf"/>
</dbReference>
<dbReference type="PROSITE" id="PS52004">
    <property type="entry name" value="KS3_2"/>
    <property type="match status" value="1"/>
</dbReference>
<dbReference type="Pfam" id="PF00550">
    <property type="entry name" value="PP-binding"/>
    <property type="match status" value="1"/>
</dbReference>
<feature type="region of interest" description="Disordered" evidence="6">
    <location>
        <begin position="1617"/>
        <end position="1640"/>
    </location>
</feature>
<dbReference type="Gene3D" id="3.40.47.10">
    <property type="match status" value="1"/>
</dbReference>
<proteinExistence type="predicted"/>
<dbReference type="PROSITE" id="PS52019">
    <property type="entry name" value="PKS_MFAS_DH"/>
    <property type="match status" value="1"/>
</dbReference>
<accession>A0ABV8GRN4</accession>
<dbReference type="PANTHER" id="PTHR43775">
    <property type="entry name" value="FATTY ACID SYNTHASE"/>
    <property type="match status" value="1"/>
</dbReference>
<dbReference type="InterPro" id="IPR014030">
    <property type="entry name" value="Ketoacyl_synth_N"/>
</dbReference>
<dbReference type="Pfam" id="PF00109">
    <property type="entry name" value="ketoacyl-synt"/>
    <property type="match status" value="1"/>
</dbReference>
<dbReference type="InterPro" id="IPR049552">
    <property type="entry name" value="PKS_DH_N"/>
</dbReference>
<dbReference type="Pfam" id="PF21089">
    <property type="entry name" value="PKS_DH_N"/>
    <property type="match status" value="1"/>
</dbReference>
<reference evidence="11" key="1">
    <citation type="journal article" date="2019" name="Int. J. Syst. Evol. Microbiol.">
        <title>The Global Catalogue of Microorganisms (GCM) 10K type strain sequencing project: providing services to taxonomists for standard genome sequencing and annotation.</title>
        <authorList>
            <consortium name="The Broad Institute Genomics Platform"/>
            <consortium name="The Broad Institute Genome Sequencing Center for Infectious Disease"/>
            <person name="Wu L."/>
            <person name="Ma J."/>
        </authorList>
    </citation>
    <scope>NUCLEOTIDE SEQUENCE [LARGE SCALE GENOMIC DNA]</scope>
    <source>
        <strain evidence="11">TBRC 1276</strain>
    </source>
</reference>
<dbReference type="PROSITE" id="PS00012">
    <property type="entry name" value="PHOSPHOPANTETHEINE"/>
    <property type="match status" value="1"/>
</dbReference>
<feature type="region of interest" description="Disordered" evidence="6">
    <location>
        <begin position="884"/>
        <end position="909"/>
    </location>
</feature>
<dbReference type="InterPro" id="IPR014031">
    <property type="entry name" value="Ketoacyl_synth_C"/>
</dbReference>
<feature type="compositionally biased region" description="Basic and acidic residues" evidence="6">
    <location>
        <begin position="1711"/>
        <end position="1725"/>
    </location>
</feature>
<feature type="region of interest" description="C-terminal hotdog fold" evidence="5">
    <location>
        <begin position="1481"/>
        <end position="1615"/>
    </location>
</feature>
<evidence type="ECO:0000256" key="5">
    <source>
        <dbReference type="PROSITE-ProRule" id="PRU01363"/>
    </source>
</evidence>
<dbReference type="InterPro" id="IPR032821">
    <property type="entry name" value="PKS_assoc"/>
</dbReference>
<dbReference type="InterPro" id="IPR057326">
    <property type="entry name" value="KR_dom"/>
</dbReference>
<dbReference type="InterPro" id="IPR001227">
    <property type="entry name" value="Ac_transferase_dom_sf"/>
</dbReference>
<dbReference type="SUPFAM" id="SSF51735">
    <property type="entry name" value="NAD(P)-binding Rossmann-fold domains"/>
    <property type="match status" value="2"/>
</dbReference>
<dbReference type="CDD" id="cd00833">
    <property type="entry name" value="PKS"/>
    <property type="match status" value="1"/>
</dbReference>
<dbReference type="Gene3D" id="3.40.50.720">
    <property type="entry name" value="NAD(P)-binding Rossmann-like Domain"/>
    <property type="match status" value="1"/>
</dbReference>
<evidence type="ECO:0000259" key="9">
    <source>
        <dbReference type="PROSITE" id="PS52019"/>
    </source>
</evidence>
<evidence type="ECO:0000313" key="11">
    <source>
        <dbReference type="Proteomes" id="UP001595851"/>
    </source>
</evidence>
<dbReference type="SMART" id="SM00822">
    <property type="entry name" value="PKS_KR"/>
    <property type="match status" value="1"/>
</dbReference>
<dbReference type="InterPro" id="IPR049551">
    <property type="entry name" value="PKS_DH_C"/>
</dbReference>
<dbReference type="SMART" id="SM00826">
    <property type="entry name" value="PKS_DH"/>
    <property type="match status" value="1"/>
</dbReference>
<dbReference type="SUPFAM" id="SSF55048">
    <property type="entry name" value="Probable ACP-binding domain of malonyl-CoA ACP transacylase"/>
    <property type="match status" value="1"/>
</dbReference>
<comment type="caution">
    <text evidence="5">Lacks conserved residue(s) required for the propagation of feature annotation.</text>
</comment>
<organism evidence="10 11">
    <name type="scientific">Nonomuraea purpurea</name>
    <dbReference type="NCBI Taxonomy" id="1849276"/>
    <lineage>
        <taxon>Bacteria</taxon>
        <taxon>Bacillati</taxon>
        <taxon>Actinomycetota</taxon>
        <taxon>Actinomycetes</taxon>
        <taxon>Streptosporangiales</taxon>
        <taxon>Streptosporangiaceae</taxon>
        <taxon>Nonomuraea</taxon>
    </lineage>
</organism>
<dbReference type="InterPro" id="IPR009081">
    <property type="entry name" value="PP-bd_ACP"/>
</dbReference>
<dbReference type="Pfam" id="PF08659">
    <property type="entry name" value="KR"/>
    <property type="match status" value="1"/>
</dbReference>
<dbReference type="SUPFAM" id="SSF47336">
    <property type="entry name" value="ACP-like"/>
    <property type="match status" value="1"/>
</dbReference>
<dbReference type="InterPro" id="IPR013968">
    <property type="entry name" value="PKS_KR"/>
</dbReference>
<dbReference type="InterPro" id="IPR006162">
    <property type="entry name" value="Ppantetheine_attach_site"/>
</dbReference>
<keyword evidence="11" id="KW-1185">Reference proteome</keyword>
<dbReference type="InterPro" id="IPR020841">
    <property type="entry name" value="PKS_Beta-ketoAc_synthase_dom"/>
</dbReference>